<proteinExistence type="inferred from homology"/>
<keyword evidence="9" id="KW-1185">Reference proteome</keyword>
<protein>
    <submittedName>
        <fullName evidence="8">Cytochrome P450</fullName>
    </submittedName>
</protein>
<reference evidence="8" key="1">
    <citation type="submission" date="2021-01" db="EMBL/GenBank/DDBJ databases">
        <title>Whole genome shotgun sequence of Sinosporangium siamense NBRC 109515.</title>
        <authorList>
            <person name="Komaki H."/>
            <person name="Tamura T."/>
        </authorList>
    </citation>
    <scope>NUCLEOTIDE SEQUENCE</scope>
    <source>
        <strain evidence="8">NBRC 109515</strain>
    </source>
</reference>
<evidence type="ECO:0000256" key="1">
    <source>
        <dbReference type="ARBA" id="ARBA00001971"/>
    </source>
</evidence>
<dbReference type="InterPro" id="IPR036396">
    <property type="entry name" value="Cyt_P450_sf"/>
</dbReference>
<comment type="caution">
    <text evidence="8">The sequence shown here is derived from an EMBL/GenBank/DDBJ whole genome shotgun (WGS) entry which is preliminary data.</text>
</comment>
<dbReference type="SUPFAM" id="SSF48264">
    <property type="entry name" value="Cytochrome P450"/>
    <property type="match status" value="1"/>
</dbReference>
<dbReference type="GO" id="GO:0020037">
    <property type="term" value="F:heme binding"/>
    <property type="evidence" value="ECO:0007669"/>
    <property type="project" value="InterPro"/>
</dbReference>
<evidence type="ECO:0000256" key="3">
    <source>
        <dbReference type="ARBA" id="ARBA00022617"/>
    </source>
</evidence>
<dbReference type="GO" id="GO:0004497">
    <property type="term" value="F:monooxygenase activity"/>
    <property type="evidence" value="ECO:0007669"/>
    <property type="project" value="UniProtKB-KW"/>
</dbReference>
<comment type="similarity">
    <text evidence="2">Belongs to the cytochrome P450 family.</text>
</comment>
<dbReference type="Pfam" id="PF00067">
    <property type="entry name" value="p450"/>
    <property type="match status" value="1"/>
</dbReference>
<evidence type="ECO:0000256" key="2">
    <source>
        <dbReference type="ARBA" id="ARBA00010617"/>
    </source>
</evidence>
<dbReference type="Gene3D" id="1.10.630.10">
    <property type="entry name" value="Cytochrome P450"/>
    <property type="match status" value="1"/>
</dbReference>
<keyword evidence="5" id="KW-0560">Oxidoreductase</keyword>
<dbReference type="GO" id="GO:0005506">
    <property type="term" value="F:iron ion binding"/>
    <property type="evidence" value="ECO:0007669"/>
    <property type="project" value="InterPro"/>
</dbReference>
<dbReference type="PANTHER" id="PTHR46696">
    <property type="entry name" value="P450, PUTATIVE (EUROFUNG)-RELATED"/>
    <property type="match status" value="1"/>
</dbReference>
<dbReference type="Proteomes" id="UP000606172">
    <property type="component" value="Unassembled WGS sequence"/>
</dbReference>
<gene>
    <name evidence="8" type="ORF">Ssi02_77230</name>
</gene>
<dbReference type="FunFam" id="1.10.630.10:FF:000018">
    <property type="entry name" value="Cytochrome P450 monooxygenase"/>
    <property type="match status" value="1"/>
</dbReference>
<dbReference type="EMBL" id="BOOW01000061">
    <property type="protein sequence ID" value="GII97492.1"/>
    <property type="molecule type" value="Genomic_DNA"/>
</dbReference>
<keyword evidence="3" id="KW-0349">Heme</keyword>
<evidence type="ECO:0000256" key="6">
    <source>
        <dbReference type="ARBA" id="ARBA00023004"/>
    </source>
</evidence>
<sequence length="402" mass="43955">MAEGVHNYPFRLPGVLEPPAEWTELRQECPVTSVRLPSGDLAKLVTRYDDVKRVLADPRFGRRLTADDAARVTENESGGVFGSELPTEGLDQGPAHQRWRRLVARSFSARRIASMRPRIEAMAERLVDDLVAAGPPGDLRSGFAFPLPVWVICDLLGVPDDERGRLALWSETLLNMNRYSQAEIDAAQAEFAGYFVRHIREKRENPGDDLLSDLIHVVDAGDGRLTEGQLMVTGQGLLVAGHETTSNMIAKMVAMLLHDRTRWQALLDDPGLVGNAVEEALRFDANAGFGLPRYLSEEAEVAGERLPAGTTVVCNTAAANRDEGVFERAGTMDLSRWPNGHLAFGTGVYSCLGQALARTELQTALAVLLRRLPGLALAVPVEEIEPLEGLIVGGLSRLPVRW</sequence>
<dbReference type="AlphaFoldDB" id="A0A919RPE8"/>
<dbReference type="PRINTS" id="PR00359">
    <property type="entry name" value="BP450"/>
</dbReference>
<name>A0A919RPE8_9ACTN</name>
<dbReference type="PANTHER" id="PTHR46696:SF5">
    <property type="entry name" value="CYTOCHROME P450 BJ-1"/>
    <property type="match status" value="1"/>
</dbReference>
<evidence type="ECO:0000256" key="4">
    <source>
        <dbReference type="ARBA" id="ARBA00022723"/>
    </source>
</evidence>
<evidence type="ECO:0000313" key="8">
    <source>
        <dbReference type="EMBL" id="GII97492.1"/>
    </source>
</evidence>
<comment type="cofactor">
    <cofactor evidence="1">
        <name>heme</name>
        <dbReference type="ChEBI" id="CHEBI:30413"/>
    </cofactor>
</comment>
<evidence type="ECO:0000256" key="5">
    <source>
        <dbReference type="ARBA" id="ARBA00023002"/>
    </source>
</evidence>
<dbReference type="PRINTS" id="PR00385">
    <property type="entry name" value="P450"/>
</dbReference>
<dbReference type="InterPro" id="IPR002397">
    <property type="entry name" value="Cyt_P450_B"/>
</dbReference>
<evidence type="ECO:0000313" key="9">
    <source>
        <dbReference type="Proteomes" id="UP000606172"/>
    </source>
</evidence>
<keyword evidence="4" id="KW-0479">Metal-binding</keyword>
<evidence type="ECO:0000256" key="7">
    <source>
        <dbReference type="ARBA" id="ARBA00023033"/>
    </source>
</evidence>
<dbReference type="GO" id="GO:0016705">
    <property type="term" value="F:oxidoreductase activity, acting on paired donors, with incorporation or reduction of molecular oxygen"/>
    <property type="evidence" value="ECO:0007669"/>
    <property type="project" value="InterPro"/>
</dbReference>
<dbReference type="RefSeq" id="WP_204033724.1">
    <property type="nucleotide sequence ID" value="NZ_BOOW01000061.1"/>
</dbReference>
<keyword evidence="7" id="KW-0503">Monooxygenase</keyword>
<organism evidence="8 9">
    <name type="scientific">Sinosporangium siamense</name>
    <dbReference type="NCBI Taxonomy" id="1367973"/>
    <lineage>
        <taxon>Bacteria</taxon>
        <taxon>Bacillati</taxon>
        <taxon>Actinomycetota</taxon>
        <taxon>Actinomycetes</taxon>
        <taxon>Streptosporangiales</taxon>
        <taxon>Streptosporangiaceae</taxon>
        <taxon>Sinosporangium</taxon>
    </lineage>
</organism>
<dbReference type="CDD" id="cd11031">
    <property type="entry name" value="Cyp158A-like"/>
    <property type="match status" value="1"/>
</dbReference>
<accession>A0A919RPE8</accession>
<dbReference type="InterPro" id="IPR001128">
    <property type="entry name" value="Cyt_P450"/>
</dbReference>
<keyword evidence="6" id="KW-0408">Iron</keyword>